<dbReference type="EMBL" id="CAJVPJ010001132">
    <property type="protein sequence ID" value="CAG8577100.1"/>
    <property type="molecule type" value="Genomic_DNA"/>
</dbReference>
<evidence type="ECO:0000256" key="1">
    <source>
        <dbReference type="ARBA" id="ARBA00004123"/>
    </source>
</evidence>
<evidence type="ECO:0000256" key="2">
    <source>
        <dbReference type="ARBA" id="ARBA00023015"/>
    </source>
</evidence>
<name>A0A9N9BUM7_9GLOM</name>
<dbReference type="PANTHER" id="PTHR33572">
    <property type="entry name" value="SPORE DEVELOPMENT REGULATOR VOSA"/>
    <property type="match status" value="1"/>
</dbReference>
<evidence type="ECO:0000256" key="4">
    <source>
        <dbReference type="ARBA" id="ARBA00023242"/>
    </source>
</evidence>
<evidence type="ECO:0000313" key="8">
    <source>
        <dbReference type="Proteomes" id="UP000789572"/>
    </source>
</evidence>
<keyword evidence="3" id="KW-0804">Transcription</keyword>
<evidence type="ECO:0000256" key="5">
    <source>
        <dbReference type="SAM" id="MobiDB-lite"/>
    </source>
</evidence>
<dbReference type="OrthoDB" id="3056235at2759"/>
<keyword evidence="2" id="KW-0805">Transcription regulation</keyword>
<dbReference type="InterPro" id="IPR038491">
    <property type="entry name" value="Velvet_dom_sf"/>
</dbReference>
<evidence type="ECO:0000259" key="6">
    <source>
        <dbReference type="PROSITE" id="PS51821"/>
    </source>
</evidence>
<dbReference type="Pfam" id="PF11754">
    <property type="entry name" value="Velvet"/>
    <property type="match status" value="3"/>
</dbReference>
<dbReference type="InterPro" id="IPR037525">
    <property type="entry name" value="Velvet_dom"/>
</dbReference>
<organism evidence="7 8">
    <name type="scientific">Paraglomus occultum</name>
    <dbReference type="NCBI Taxonomy" id="144539"/>
    <lineage>
        <taxon>Eukaryota</taxon>
        <taxon>Fungi</taxon>
        <taxon>Fungi incertae sedis</taxon>
        <taxon>Mucoromycota</taxon>
        <taxon>Glomeromycotina</taxon>
        <taxon>Glomeromycetes</taxon>
        <taxon>Paraglomerales</taxon>
        <taxon>Paraglomeraceae</taxon>
        <taxon>Paraglomus</taxon>
    </lineage>
</organism>
<dbReference type="Gene3D" id="2.60.40.3960">
    <property type="entry name" value="Velvet domain"/>
    <property type="match status" value="1"/>
</dbReference>
<dbReference type="GO" id="GO:0005634">
    <property type="term" value="C:nucleus"/>
    <property type="evidence" value="ECO:0007669"/>
    <property type="project" value="UniProtKB-SubCell"/>
</dbReference>
<gene>
    <name evidence="7" type="ORF">POCULU_LOCUS6294</name>
</gene>
<dbReference type="Proteomes" id="UP000789572">
    <property type="component" value="Unassembled WGS sequence"/>
</dbReference>
<reference evidence="7" key="1">
    <citation type="submission" date="2021-06" db="EMBL/GenBank/DDBJ databases">
        <authorList>
            <person name="Kallberg Y."/>
            <person name="Tangrot J."/>
            <person name="Rosling A."/>
        </authorList>
    </citation>
    <scope>NUCLEOTIDE SEQUENCE</scope>
    <source>
        <strain evidence="7">IA702</strain>
    </source>
</reference>
<comment type="caution">
    <text evidence="7">The sequence shown here is derived from an EMBL/GenBank/DDBJ whole genome shotgun (WGS) entry which is preliminary data.</text>
</comment>
<dbReference type="PROSITE" id="PS51821">
    <property type="entry name" value="VELVET"/>
    <property type="match status" value="1"/>
</dbReference>
<accession>A0A9N9BUM7</accession>
<proteinExistence type="predicted"/>
<dbReference type="InterPro" id="IPR021740">
    <property type="entry name" value="Velvet"/>
</dbReference>
<dbReference type="PANTHER" id="PTHR33572:SF3">
    <property type="entry name" value="VELVET COMPLEX SUBUNIT B"/>
    <property type="match status" value="1"/>
</dbReference>
<comment type="subcellular location">
    <subcellularLocation>
        <location evidence="1">Nucleus</location>
    </subcellularLocation>
</comment>
<feature type="region of interest" description="Disordered" evidence="5">
    <location>
        <begin position="220"/>
        <end position="240"/>
    </location>
</feature>
<dbReference type="AlphaFoldDB" id="A0A9N9BUM7"/>
<feature type="domain" description="Velvet" evidence="6">
    <location>
        <begin position="59"/>
        <end position="294"/>
    </location>
</feature>
<evidence type="ECO:0000256" key="3">
    <source>
        <dbReference type="ARBA" id="ARBA00023163"/>
    </source>
</evidence>
<feature type="compositionally biased region" description="Polar residues" evidence="5">
    <location>
        <begin position="222"/>
        <end position="240"/>
    </location>
</feature>
<keyword evidence="8" id="KW-1185">Reference proteome</keyword>
<protein>
    <submittedName>
        <fullName evidence="7">3680_t:CDS:1</fullName>
    </submittedName>
</protein>
<keyword evidence="4" id="KW-0539">Nucleus</keyword>
<sequence length="298" mass="33593">MALHTGHDRRSIEAITSHIRNSQANPGRADVNVRRTIRFRRSQYADKEECAKLVDPLNNRGKFEYRLKILEQPKCARRCGFGEKDRRIVAPIPILQLIVIDKVHNCLADVREHFTNGMIVKCDIFKQDHTEANLVNYSYAGQEHQGFTLVGNTTASGHLIQDFEDAERMTVYFVFADLSVRTEGSLFTELFEVSTAKNFPGVPKRSSLCQYLKRKGIKMYTRNDSGPDTSDNESSNQSVGIVQESEHTTNAQLDPPIHLARTPFPSAESYNYLESSVTAISQLLESQAPPSTTTQELV</sequence>
<evidence type="ECO:0000313" key="7">
    <source>
        <dbReference type="EMBL" id="CAG8577100.1"/>
    </source>
</evidence>